<keyword evidence="2" id="KW-1185">Reference proteome</keyword>
<evidence type="ECO:0000313" key="1">
    <source>
        <dbReference type="EMBL" id="MCI93266.1"/>
    </source>
</evidence>
<name>A0A392VYJ7_9FABA</name>
<comment type="caution">
    <text evidence="1">The sequence shown here is derived from an EMBL/GenBank/DDBJ whole genome shotgun (WGS) entry which is preliminary data.</text>
</comment>
<dbReference type="Proteomes" id="UP000265520">
    <property type="component" value="Unassembled WGS sequence"/>
</dbReference>
<feature type="non-terminal residue" evidence="1">
    <location>
        <position position="15"/>
    </location>
</feature>
<accession>A0A392VYJ7</accession>
<sequence>MEQRNTGNHRRRNDA</sequence>
<organism evidence="1 2">
    <name type="scientific">Trifolium medium</name>
    <dbReference type="NCBI Taxonomy" id="97028"/>
    <lineage>
        <taxon>Eukaryota</taxon>
        <taxon>Viridiplantae</taxon>
        <taxon>Streptophyta</taxon>
        <taxon>Embryophyta</taxon>
        <taxon>Tracheophyta</taxon>
        <taxon>Spermatophyta</taxon>
        <taxon>Magnoliopsida</taxon>
        <taxon>eudicotyledons</taxon>
        <taxon>Gunneridae</taxon>
        <taxon>Pentapetalae</taxon>
        <taxon>rosids</taxon>
        <taxon>fabids</taxon>
        <taxon>Fabales</taxon>
        <taxon>Fabaceae</taxon>
        <taxon>Papilionoideae</taxon>
        <taxon>50 kb inversion clade</taxon>
        <taxon>NPAAA clade</taxon>
        <taxon>Hologalegina</taxon>
        <taxon>IRL clade</taxon>
        <taxon>Trifolieae</taxon>
        <taxon>Trifolium</taxon>
    </lineage>
</organism>
<protein>
    <submittedName>
        <fullName evidence="1">Uncharacterized protein</fullName>
    </submittedName>
</protein>
<proteinExistence type="predicted"/>
<evidence type="ECO:0000313" key="2">
    <source>
        <dbReference type="Proteomes" id="UP000265520"/>
    </source>
</evidence>
<dbReference type="EMBL" id="LXQA011324544">
    <property type="protein sequence ID" value="MCI93266.1"/>
    <property type="molecule type" value="Genomic_DNA"/>
</dbReference>
<reference evidence="1 2" key="1">
    <citation type="journal article" date="2018" name="Front. Plant Sci.">
        <title>Red Clover (Trifolium pratense) and Zigzag Clover (T. medium) - A Picture of Genomic Similarities and Differences.</title>
        <authorList>
            <person name="Dluhosova J."/>
            <person name="Istvanek J."/>
            <person name="Nedelnik J."/>
            <person name="Repkova J."/>
        </authorList>
    </citation>
    <scope>NUCLEOTIDE SEQUENCE [LARGE SCALE GENOMIC DNA]</scope>
    <source>
        <strain evidence="2">cv. 10/8</strain>
        <tissue evidence="1">Leaf</tissue>
    </source>
</reference>